<sequence>MEVKTCCVPAGLLTYLWHAILGGTDSTSSINYRSYLRLAENFLDFDSNERAFLIYEYEGSDILVVVKPGI</sequence>
<evidence type="ECO:0000313" key="2">
    <source>
        <dbReference type="Proteomes" id="UP000824120"/>
    </source>
</evidence>
<gene>
    <name evidence="1" type="ORF">H5410_053245</name>
</gene>
<comment type="caution">
    <text evidence="1">The sequence shown here is derived from an EMBL/GenBank/DDBJ whole genome shotgun (WGS) entry which is preliminary data.</text>
</comment>
<evidence type="ECO:0000313" key="1">
    <source>
        <dbReference type="EMBL" id="KAG5582618.1"/>
    </source>
</evidence>
<organism evidence="1 2">
    <name type="scientific">Solanum commersonii</name>
    <name type="common">Commerson's wild potato</name>
    <name type="synonym">Commerson's nightshade</name>
    <dbReference type="NCBI Taxonomy" id="4109"/>
    <lineage>
        <taxon>Eukaryota</taxon>
        <taxon>Viridiplantae</taxon>
        <taxon>Streptophyta</taxon>
        <taxon>Embryophyta</taxon>
        <taxon>Tracheophyta</taxon>
        <taxon>Spermatophyta</taxon>
        <taxon>Magnoliopsida</taxon>
        <taxon>eudicotyledons</taxon>
        <taxon>Gunneridae</taxon>
        <taxon>Pentapetalae</taxon>
        <taxon>asterids</taxon>
        <taxon>lamiids</taxon>
        <taxon>Solanales</taxon>
        <taxon>Solanaceae</taxon>
        <taxon>Solanoideae</taxon>
        <taxon>Solaneae</taxon>
        <taxon>Solanum</taxon>
    </lineage>
</organism>
<dbReference type="EMBL" id="JACXVP010000010">
    <property type="protein sequence ID" value="KAG5582618.1"/>
    <property type="molecule type" value="Genomic_DNA"/>
</dbReference>
<accession>A0A9J5X3W1</accession>
<protein>
    <submittedName>
        <fullName evidence="1">Uncharacterized protein</fullName>
    </submittedName>
</protein>
<dbReference type="Proteomes" id="UP000824120">
    <property type="component" value="Chromosome 10"/>
</dbReference>
<proteinExistence type="predicted"/>
<dbReference type="AlphaFoldDB" id="A0A9J5X3W1"/>
<keyword evidence="2" id="KW-1185">Reference proteome</keyword>
<reference evidence="1 2" key="1">
    <citation type="submission" date="2020-09" db="EMBL/GenBank/DDBJ databases">
        <title>De no assembly of potato wild relative species, Solanum commersonii.</title>
        <authorList>
            <person name="Cho K."/>
        </authorList>
    </citation>
    <scope>NUCLEOTIDE SEQUENCE [LARGE SCALE GENOMIC DNA]</scope>
    <source>
        <strain evidence="1">LZ3.2</strain>
        <tissue evidence="1">Leaf</tissue>
    </source>
</reference>
<name>A0A9J5X3W1_SOLCO</name>